<organism evidence="2 3">
    <name type="scientific">Bordetella flabilis</name>
    <dbReference type="NCBI Taxonomy" id="463014"/>
    <lineage>
        <taxon>Bacteria</taxon>
        <taxon>Pseudomonadati</taxon>
        <taxon>Pseudomonadota</taxon>
        <taxon>Betaproteobacteria</taxon>
        <taxon>Burkholderiales</taxon>
        <taxon>Alcaligenaceae</taxon>
        <taxon>Bordetella</taxon>
    </lineage>
</organism>
<dbReference type="InterPro" id="IPR050177">
    <property type="entry name" value="Lipid_A_modif_metabolic_enz"/>
</dbReference>
<dbReference type="STRING" id="463014.BAU07_11225"/>
<evidence type="ECO:0000259" key="1">
    <source>
        <dbReference type="Pfam" id="PF01370"/>
    </source>
</evidence>
<dbReference type="Proteomes" id="UP000091926">
    <property type="component" value="Chromosome"/>
</dbReference>
<dbReference type="AlphaFoldDB" id="A0A193GCQ3"/>
<proteinExistence type="predicted"/>
<name>A0A193GCQ3_9BORD</name>
<dbReference type="KEGG" id="bfz:BAU07_11225"/>
<dbReference type="OrthoDB" id="9769113at2"/>
<evidence type="ECO:0000313" key="2">
    <source>
        <dbReference type="EMBL" id="ANN77600.1"/>
    </source>
</evidence>
<dbReference type="Gene3D" id="3.90.25.10">
    <property type="entry name" value="UDP-galactose 4-epimerase, domain 1"/>
    <property type="match status" value="1"/>
</dbReference>
<gene>
    <name evidence="2" type="ORF">BAU07_11225</name>
</gene>
<dbReference type="InterPro" id="IPR001509">
    <property type="entry name" value="Epimerase_deHydtase"/>
</dbReference>
<dbReference type="Gene3D" id="3.40.50.720">
    <property type="entry name" value="NAD(P)-binding Rossmann-like Domain"/>
    <property type="match status" value="1"/>
</dbReference>
<dbReference type="InterPro" id="IPR036291">
    <property type="entry name" value="NAD(P)-bd_dom_sf"/>
</dbReference>
<keyword evidence="3" id="KW-1185">Reference proteome</keyword>
<sequence length="333" mass="36306">MKIAGNKFVITGGVSLIGSHITEMLLAAGAEQVVLFDNYSLSTPDAISDLKADSRIKLVRGDILRMHELYDACEGAAGLFSVAAFLTLPLSQNPGLGLSVNVQGQANVMEACRYRGVKRVVFSSSTAVYGEPVPGVMDERTAFNFAPFQPAAALYSASKIIGENLCRLYHQKHGIQSLSLRYATVYGERQHYRGVNALYIMENYDRIKSGERPLIPDDGQEVHDYVHVADVARANVMAMESEVSGESMNVATGTATTLNDLVATLLEVMGSDLRPDYSTETSHVRASVGKHLAFSREKIGRLLGWEPQVSLEEGIRRLVQWREGRDAAPRGAA</sequence>
<dbReference type="RefSeq" id="WP_066657412.1">
    <property type="nucleotide sequence ID" value="NZ_CBCSCL010000006.1"/>
</dbReference>
<evidence type="ECO:0000313" key="3">
    <source>
        <dbReference type="Proteomes" id="UP000091926"/>
    </source>
</evidence>
<dbReference type="PANTHER" id="PTHR43245">
    <property type="entry name" value="BIFUNCTIONAL POLYMYXIN RESISTANCE PROTEIN ARNA"/>
    <property type="match status" value="1"/>
</dbReference>
<dbReference type="SUPFAM" id="SSF51735">
    <property type="entry name" value="NAD(P)-binding Rossmann-fold domains"/>
    <property type="match status" value="1"/>
</dbReference>
<reference evidence="2 3" key="1">
    <citation type="submission" date="2016-06" db="EMBL/GenBank/DDBJ databases">
        <title>Complete genome sequences of Bordetella bronchialis and Bordetella flabilis.</title>
        <authorList>
            <person name="LiPuma J.J."/>
            <person name="Spilker T."/>
        </authorList>
    </citation>
    <scope>NUCLEOTIDE SEQUENCE [LARGE SCALE GENOMIC DNA]</scope>
    <source>
        <strain evidence="2 3">AU10664</strain>
    </source>
</reference>
<protein>
    <recommendedName>
        <fullName evidence="1">NAD-dependent epimerase/dehydratase domain-containing protein</fullName>
    </recommendedName>
</protein>
<dbReference type="EMBL" id="CP016172">
    <property type="protein sequence ID" value="ANN77600.1"/>
    <property type="molecule type" value="Genomic_DNA"/>
</dbReference>
<accession>A0A193GCQ3</accession>
<dbReference type="Pfam" id="PF01370">
    <property type="entry name" value="Epimerase"/>
    <property type="match status" value="1"/>
</dbReference>
<feature type="domain" description="NAD-dependent epimerase/dehydratase" evidence="1">
    <location>
        <begin position="9"/>
        <end position="251"/>
    </location>
</feature>